<dbReference type="InParanoid" id="A0A1Y1M601"/>
<accession>A0A1Y1M601</accession>
<dbReference type="InterPro" id="IPR045217">
    <property type="entry name" value="PNPLA8-like"/>
</dbReference>
<dbReference type="PROSITE" id="PS51635">
    <property type="entry name" value="PNPLA"/>
    <property type="match status" value="1"/>
</dbReference>
<dbReference type="PANTHER" id="PTHR24185:SF1">
    <property type="entry name" value="CALCIUM-INDEPENDENT PHOSPHOLIPASE A2-GAMMA"/>
    <property type="match status" value="1"/>
</dbReference>
<dbReference type="PANTHER" id="PTHR24185">
    <property type="entry name" value="CALCIUM-INDEPENDENT PHOSPHOLIPASE A2-GAMMA"/>
    <property type="match status" value="1"/>
</dbReference>
<dbReference type="Gene3D" id="3.40.1090.10">
    <property type="entry name" value="Cytosolic phospholipase A2 catalytic domain"/>
    <property type="match status" value="1"/>
</dbReference>
<feature type="active site" description="Nucleophile" evidence="4">
    <location>
        <position position="278"/>
    </location>
</feature>
<reference evidence="6" key="1">
    <citation type="journal article" date="2016" name="Sci. Rep.">
        <title>Molecular characterization of firefly nuptial gifts: a multi-omics approach sheds light on postcopulatory sexual selection.</title>
        <authorList>
            <person name="Al-Wathiqui N."/>
            <person name="Fallon T.R."/>
            <person name="South A."/>
            <person name="Weng J.K."/>
            <person name="Lewis S.M."/>
        </authorList>
    </citation>
    <scope>NUCLEOTIDE SEQUENCE</scope>
</reference>
<evidence type="ECO:0000259" key="5">
    <source>
        <dbReference type="PROSITE" id="PS51635"/>
    </source>
</evidence>
<reference evidence="7 8" key="2">
    <citation type="journal article" date="2018" name="Elife">
        <title>Firefly genomes illuminate parallel origins of bioluminescence in beetles.</title>
        <authorList>
            <person name="Fallon T.R."/>
            <person name="Lower S.E."/>
            <person name="Chang C.H."/>
            <person name="Bessho-Uehara M."/>
            <person name="Martin G.J."/>
            <person name="Bewick A.J."/>
            <person name="Behringer M."/>
            <person name="Debat H.J."/>
            <person name="Wong I."/>
            <person name="Day J.C."/>
            <person name="Suvorov A."/>
            <person name="Silva C.J."/>
            <person name="Stanger-Hall K.F."/>
            <person name="Hall D.W."/>
            <person name="Schmitz R.J."/>
            <person name="Nelson D.R."/>
            <person name="Lewis S.M."/>
            <person name="Shigenobu S."/>
            <person name="Bybee S.M."/>
            <person name="Larracuente A.M."/>
            <person name="Oba Y."/>
            <person name="Weng J.K."/>
        </authorList>
    </citation>
    <scope>NUCLEOTIDE SEQUENCE [LARGE SCALE GENOMIC DNA]</scope>
    <source>
        <strain evidence="7">1611_PpyrPB1</strain>
        <tissue evidence="7">Whole body</tissue>
    </source>
</reference>
<keyword evidence="8" id="KW-1185">Reference proteome</keyword>
<evidence type="ECO:0000313" key="6">
    <source>
        <dbReference type="EMBL" id="JAV81163.1"/>
    </source>
</evidence>
<keyword evidence="2 4" id="KW-0442">Lipid degradation</keyword>
<dbReference type="EMBL" id="VVIM01000001">
    <property type="protein sequence ID" value="KAB0803843.1"/>
    <property type="molecule type" value="Genomic_DNA"/>
</dbReference>
<dbReference type="EMBL" id="GEZM01039817">
    <property type="protein sequence ID" value="JAV81163.1"/>
    <property type="molecule type" value="Transcribed_RNA"/>
</dbReference>
<evidence type="ECO:0000256" key="3">
    <source>
        <dbReference type="ARBA" id="ARBA00023098"/>
    </source>
</evidence>
<dbReference type="CDD" id="cd07211">
    <property type="entry name" value="Pat_PNPLA8"/>
    <property type="match status" value="1"/>
</dbReference>
<dbReference type="InterPro" id="IPR002641">
    <property type="entry name" value="PNPLA_dom"/>
</dbReference>
<feature type="domain" description="PNPLA" evidence="5">
    <location>
        <begin position="240"/>
        <end position="434"/>
    </location>
</feature>
<dbReference type="GO" id="GO:0016042">
    <property type="term" value="P:lipid catabolic process"/>
    <property type="evidence" value="ECO:0007669"/>
    <property type="project" value="UniProtKB-UniRule"/>
</dbReference>
<feature type="short sequence motif" description="DGA/G" evidence="4">
    <location>
        <begin position="421"/>
        <end position="423"/>
    </location>
</feature>
<dbReference type="Proteomes" id="UP000327044">
    <property type="component" value="Unassembled WGS sequence"/>
</dbReference>
<feature type="active site" description="Proton acceptor" evidence="4">
    <location>
        <position position="421"/>
    </location>
</feature>
<gene>
    <name evidence="7" type="ORF">PPYR_00813</name>
</gene>
<keyword evidence="1 4" id="KW-0378">Hydrolase</keyword>
<dbReference type="GO" id="GO:0019369">
    <property type="term" value="P:arachidonate metabolic process"/>
    <property type="evidence" value="ECO:0007669"/>
    <property type="project" value="TreeGrafter"/>
</dbReference>
<feature type="short sequence motif" description="GXGXXG" evidence="4">
    <location>
        <begin position="244"/>
        <end position="249"/>
    </location>
</feature>
<keyword evidence="3 4" id="KW-0443">Lipid metabolism</keyword>
<reference evidence="7" key="3">
    <citation type="submission" date="2019-08" db="EMBL/GenBank/DDBJ databases">
        <authorList>
            <consortium name="Photinus pyralis genome working group"/>
            <person name="Fallon T.R."/>
            <person name="Sander Lower S.E."/>
            <person name="Weng J.-K."/>
        </authorList>
    </citation>
    <scope>NUCLEOTIDE SEQUENCE</scope>
    <source>
        <strain evidence="7">1611_PpyrPB1</strain>
        <tissue evidence="7">Whole body</tissue>
    </source>
</reference>
<dbReference type="InterPro" id="IPR016035">
    <property type="entry name" value="Acyl_Trfase/lysoPLipase"/>
</dbReference>
<feature type="short sequence motif" description="GXSXG" evidence="4">
    <location>
        <begin position="276"/>
        <end position="280"/>
    </location>
</feature>
<evidence type="ECO:0000256" key="2">
    <source>
        <dbReference type="ARBA" id="ARBA00022963"/>
    </source>
</evidence>
<dbReference type="SUPFAM" id="SSF52151">
    <property type="entry name" value="FabD/lysophospholipase-like"/>
    <property type="match status" value="1"/>
</dbReference>
<evidence type="ECO:0000313" key="7">
    <source>
        <dbReference type="EMBL" id="KAB0803843.1"/>
    </source>
</evidence>
<evidence type="ECO:0000313" key="8">
    <source>
        <dbReference type="Proteomes" id="UP000327044"/>
    </source>
</evidence>
<name>A0A1Y1M601_PHOPY</name>
<dbReference type="Pfam" id="PF01734">
    <property type="entry name" value="Patatin"/>
    <property type="match status" value="1"/>
</dbReference>
<evidence type="ECO:0000256" key="4">
    <source>
        <dbReference type="PROSITE-ProRule" id="PRU01161"/>
    </source>
</evidence>
<evidence type="ECO:0000256" key="1">
    <source>
        <dbReference type="ARBA" id="ARBA00022801"/>
    </source>
</evidence>
<dbReference type="OrthoDB" id="630895at2759"/>
<dbReference type="GO" id="GO:0047499">
    <property type="term" value="F:calcium-independent phospholipase A2 activity"/>
    <property type="evidence" value="ECO:0007669"/>
    <property type="project" value="TreeGrafter"/>
</dbReference>
<protein>
    <recommendedName>
        <fullName evidence="5">PNPLA domain-containing protein</fullName>
    </recommendedName>
</protein>
<organism evidence="6">
    <name type="scientific">Photinus pyralis</name>
    <name type="common">Common eastern firefly</name>
    <name type="synonym">Lampyris pyralis</name>
    <dbReference type="NCBI Taxonomy" id="7054"/>
    <lineage>
        <taxon>Eukaryota</taxon>
        <taxon>Metazoa</taxon>
        <taxon>Ecdysozoa</taxon>
        <taxon>Arthropoda</taxon>
        <taxon>Hexapoda</taxon>
        <taxon>Insecta</taxon>
        <taxon>Pterygota</taxon>
        <taxon>Neoptera</taxon>
        <taxon>Endopterygota</taxon>
        <taxon>Coleoptera</taxon>
        <taxon>Polyphaga</taxon>
        <taxon>Elateriformia</taxon>
        <taxon>Elateroidea</taxon>
        <taxon>Lampyridae</taxon>
        <taxon>Lampyrinae</taxon>
        <taxon>Photinus</taxon>
    </lineage>
</organism>
<proteinExistence type="predicted"/>
<dbReference type="AlphaFoldDB" id="A0A1Y1M601"/>
<sequence length="577" mass="65142">MSLSKGIRHLRNRSPHLKQYYSGSSNTVSPSKLQMKVMSLTQWKFLNNLRLYITKFSNNKKLQNVINKEITQLLQKLQPSVYGSDVRFIETKNVPTIPEDSTTTAVETKADGGYALPNVLQGLRSKKSSTEGEVKVITPKWKTSPAVSSKSLILTKANKLMTSVAIAQSDDSKIHRIEELLAHIKQFPEVKRQIIKDGVIRMLLRVQRHSSHGDVHAVINEAFALLGHCKPLPGYGIRILSIDGGGTRGLLVIEMLRKLEELTGKRIYELFDYICGVSTGAIIACSTGVFRRDLDYLTNLYREISNKVFTQSAFWGTGNLVWSHSYYDTTLWEKNLKEYFGQIELIQSARDPKCPKVATISAIVNQTTVTPYVFRNYSLPWEFQSQYMGGHNHKVWEAVRASAAAPTYFEECKLGNLLHQDGGILVNNPTAVAIHEAKQIWPNYPIQCVVSFGTGRTIPSHLELTEESTSNSSSWKTKFLKILDSATDTEAVHTMLNDLLPVNVYYRFNPYLTEMLSMSEINPSKLEQLERDALMYLRRNEDKFQHAAKALCATKGPAQKIMDWVSLKGETIMSIIK</sequence>
<dbReference type="GO" id="GO:0016020">
    <property type="term" value="C:membrane"/>
    <property type="evidence" value="ECO:0007669"/>
    <property type="project" value="TreeGrafter"/>
</dbReference>